<keyword evidence="3" id="KW-1185">Reference proteome</keyword>
<feature type="compositionally biased region" description="Basic and acidic residues" evidence="1">
    <location>
        <begin position="313"/>
        <end position="332"/>
    </location>
</feature>
<feature type="region of interest" description="Disordered" evidence="1">
    <location>
        <begin position="16"/>
        <end position="301"/>
    </location>
</feature>
<feature type="compositionally biased region" description="Basic and acidic residues" evidence="1">
    <location>
        <begin position="22"/>
        <end position="31"/>
    </location>
</feature>
<feature type="region of interest" description="Disordered" evidence="1">
    <location>
        <begin position="313"/>
        <end position="428"/>
    </location>
</feature>
<feature type="compositionally biased region" description="Low complexity" evidence="1">
    <location>
        <begin position="147"/>
        <end position="161"/>
    </location>
</feature>
<feature type="compositionally biased region" description="Acidic residues" evidence="1">
    <location>
        <begin position="357"/>
        <end position="371"/>
    </location>
</feature>
<feature type="compositionally biased region" description="Basic and acidic residues" evidence="1">
    <location>
        <begin position="164"/>
        <end position="173"/>
    </location>
</feature>
<protein>
    <submittedName>
        <fullName evidence="2">Uncharacterized protein</fullName>
    </submittedName>
</protein>
<evidence type="ECO:0000313" key="2">
    <source>
        <dbReference type="EMBL" id="CAH2050014.1"/>
    </source>
</evidence>
<organism evidence="2 3">
    <name type="scientific">Iphiclides podalirius</name>
    <name type="common">scarce swallowtail</name>
    <dbReference type="NCBI Taxonomy" id="110791"/>
    <lineage>
        <taxon>Eukaryota</taxon>
        <taxon>Metazoa</taxon>
        <taxon>Ecdysozoa</taxon>
        <taxon>Arthropoda</taxon>
        <taxon>Hexapoda</taxon>
        <taxon>Insecta</taxon>
        <taxon>Pterygota</taxon>
        <taxon>Neoptera</taxon>
        <taxon>Endopterygota</taxon>
        <taxon>Lepidoptera</taxon>
        <taxon>Glossata</taxon>
        <taxon>Ditrysia</taxon>
        <taxon>Papilionoidea</taxon>
        <taxon>Papilionidae</taxon>
        <taxon>Papilioninae</taxon>
        <taxon>Iphiclides</taxon>
    </lineage>
</organism>
<feature type="compositionally biased region" description="Polar residues" evidence="1">
    <location>
        <begin position="243"/>
        <end position="253"/>
    </location>
</feature>
<feature type="compositionally biased region" description="Low complexity" evidence="1">
    <location>
        <begin position="90"/>
        <end position="102"/>
    </location>
</feature>
<feature type="compositionally biased region" description="Polar residues" evidence="1">
    <location>
        <begin position="193"/>
        <end position="204"/>
    </location>
</feature>
<feature type="compositionally biased region" description="Basic and acidic residues" evidence="1">
    <location>
        <begin position="277"/>
        <end position="288"/>
    </location>
</feature>
<gene>
    <name evidence="2" type="ORF">IPOD504_LOCUS7174</name>
</gene>
<sequence>MYLGGLLVCRNFIRGSCTGDQEQGRHVLERTARRRRGSLYRASPAVNPQSRPSAMRDAEMPPPHPPPPPPPPPPAPAPAPASSPAPSPAPSRLRLTLHSLRSPFRHGSPFHIGSLKRVGSAKSSASDGDIARDERTMRKKIKKQRADTSASSDASRSTDSSPGVDKRKKEGFIRRMGTIGRKRAEEYSPTPPQIDSSPSTSQVDDTAPLSHQPEGYPPLSTQLGVASPPPPQSVDTSPPRQSGDITSAAAQSEETAHAMLQLEEAKRTDPAINVNTPEERSIKTEARSKPLPPSPEPLLSPIAVEHAVATRPFTKEAWKKRTKPPEIQKPVEEPSPGNALKRRIAFVEHSSACLSEDHDDDDDDDEEEDEGPAAGSGGEVGSLEEAVALARVRLAGAHSPTPPRSRDICDTEEEGSADTMPAYGDLIEPDAGAVSGVEWPVGPVSGRAVAVRRARHELRADRRRGRVLLDRVRVLRL</sequence>
<evidence type="ECO:0000313" key="3">
    <source>
        <dbReference type="Proteomes" id="UP000837857"/>
    </source>
</evidence>
<name>A0ABN8IBK4_9NEOP</name>
<feature type="non-terminal residue" evidence="2">
    <location>
        <position position="1"/>
    </location>
</feature>
<dbReference type="EMBL" id="OW152814">
    <property type="protein sequence ID" value="CAH2050014.1"/>
    <property type="molecule type" value="Genomic_DNA"/>
</dbReference>
<proteinExistence type="predicted"/>
<accession>A0ABN8IBK4</accession>
<evidence type="ECO:0000256" key="1">
    <source>
        <dbReference type="SAM" id="MobiDB-lite"/>
    </source>
</evidence>
<dbReference type="Proteomes" id="UP000837857">
    <property type="component" value="Chromosome 2"/>
</dbReference>
<feature type="compositionally biased region" description="Pro residues" evidence="1">
    <location>
        <begin position="60"/>
        <end position="89"/>
    </location>
</feature>
<feature type="compositionally biased region" description="Low complexity" evidence="1">
    <location>
        <begin position="383"/>
        <end position="395"/>
    </location>
</feature>
<reference evidence="2" key="1">
    <citation type="submission" date="2022-03" db="EMBL/GenBank/DDBJ databases">
        <authorList>
            <person name="Martin H S."/>
        </authorList>
    </citation>
    <scope>NUCLEOTIDE SEQUENCE</scope>
</reference>